<evidence type="ECO:0000256" key="1">
    <source>
        <dbReference type="SAM" id="MobiDB-lite"/>
    </source>
</evidence>
<reference evidence="3" key="1">
    <citation type="journal article" date="2019" name="IScience">
        <title>Narwhal Genome Reveals Long-Term Low Genetic Diversity despite Current Large Abundance Size.</title>
        <authorList>
            <person name="Westbury M.V."/>
            <person name="Petersen B."/>
            <person name="Garde E."/>
            <person name="Heide-Jorgensen M.P."/>
            <person name="Lorenzen E.D."/>
        </authorList>
    </citation>
    <scope>NUCLEOTIDE SEQUENCE [LARGE SCALE GENOMIC DNA]</scope>
</reference>
<protein>
    <submittedName>
        <fullName evidence="2">Uncharacterized protein</fullName>
    </submittedName>
</protein>
<dbReference type="EMBL" id="RWIC01000042">
    <property type="protein sequence ID" value="TKC51948.1"/>
    <property type="molecule type" value="Genomic_DNA"/>
</dbReference>
<gene>
    <name evidence="2" type="ORF">EI555_015163</name>
</gene>
<feature type="non-terminal residue" evidence="2">
    <location>
        <position position="1"/>
    </location>
</feature>
<name>A0A4U1FPD3_MONMO</name>
<comment type="caution">
    <text evidence="2">The sequence shown here is derived from an EMBL/GenBank/DDBJ whole genome shotgun (WGS) entry which is preliminary data.</text>
</comment>
<dbReference type="Proteomes" id="UP000308365">
    <property type="component" value="Unassembled WGS sequence"/>
</dbReference>
<evidence type="ECO:0000313" key="2">
    <source>
        <dbReference type="EMBL" id="TKC51948.1"/>
    </source>
</evidence>
<feature type="compositionally biased region" description="Polar residues" evidence="1">
    <location>
        <begin position="103"/>
        <end position="113"/>
    </location>
</feature>
<feature type="region of interest" description="Disordered" evidence="1">
    <location>
        <begin position="1"/>
        <end position="146"/>
    </location>
</feature>
<organism evidence="2 3">
    <name type="scientific">Monodon monoceros</name>
    <name type="common">Narwhal</name>
    <name type="synonym">Ceratodon monodon</name>
    <dbReference type="NCBI Taxonomy" id="40151"/>
    <lineage>
        <taxon>Eukaryota</taxon>
        <taxon>Metazoa</taxon>
        <taxon>Chordata</taxon>
        <taxon>Craniata</taxon>
        <taxon>Vertebrata</taxon>
        <taxon>Euteleostomi</taxon>
        <taxon>Mammalia</taxon>
        <taxon>Eutheria</taxon>
        <taxon>Laurasiatheria</taxon>
        <taxon>Artiodactyla</taxon>
        <taxon>Whippomorpha</taxon>
        <taxon>Cetacea</taxon>
        <taxon>Odontoceti</taxon>
        <taxon>Monodontidae</taxon>
        <taxon>Monodon</taxon>
    </lineage>
</organism>
<evidence type="ECO:0000313" key="3">
    <source>
        <dbReference type="Proteomes" id="UP000308365"/>
    </source>
</evidence>
<dbReference type="AlphaFoldDB" id="A0A4U1FPD3"/>
<accession>A0A4U1FPD3</accession>
<feature type="compositionally biased region" description="Basic and acidic residues" evidence="1">
    <location>
        <begin position="114"/>
        <end position="132"/>
    </location>
</feature>
<proteinExistence type="predicted"/>
<sequence length="146" mass="16709">DKIHNDSDIWIRSSSVSRIENKHPNEYGLGAEEHEVKKLKFDKEGEVRNDQTTSSHTSSVMTEETEEPASSKNKDEEKRMKRTKMIPGKKIQEKESDDALTINEENSVENNQIEESHLSQDETDLHSEDSENRGPASRILTAMKKN</sequence>
<feature type="compositionally biased region" description="Polar residues" evidence="1">
    <location>
        <begin position="50"/>
        <end position="62"/>
    </location>
</feature>
<feature type="compositionally biased region" description="Basic and acidic residues" evidence="1">
    <location>
        <begin position="19"/>
        <end position="49"/>
    </location>
</feature>